<evidence type="ECO:0000313" key="2">
    <source>
        <dbReference type="EMBL" id="MBV0924686.1"/>
    </source>
</evidence>
<keyword evidence="3" id="KW-1185">Reference proteome</keyword>
<dbReference type="PROSITE" id="PS51257">
    <property type="entry name" value="PROKAR_LIPOPROTEIN"/>
    <property type="match status" value="1"/>
</dbReference>
<dbReference type="OrthoDB" id="235527at2157"/>
<organism evidence="2 3">
    <name type="scientific">Haloarcula limicola</name>
    <dbReference type="NCBI Taxonomy" id="1429915"/>
    <lineage>
        <taxon>Archaea</taxon>
        <taxon>Methanobacteriati</taxon>
        <taxon>Methanobacteriota</taxon>
        <taxon>Stenosarchaea group</taxon>
        <taxon>Halobacteria</taxon>
        <taxon>Halobacteriales</taxon>
        <taxon>Haloarculaceae</taxon>
        <taxon>Haloarcula</taxon>
    </lineage>
</organism>
<protein>
    <recommendedName>
        <fullName evidence="4">Lipoprotein</fullName>
    </recommendedName>
</protein>
<evidence type="ECO:0000313" key="3">
    <source>
        <dbReference type="Proteomes" id="UP000766550"/>
    </source>
</evidence>
<feature type="region of interest" description="Disordered" evidence="1">
    <location>
        <begin position="154"/>
        <end position="181"/>
    </location>
</feature>
<gene>
    <name evidence="2" type="ORF">KTS45_10800</name>
</gene>
<dbReference type="AlphaFoldDB" id="A0A8J8C3N3"/>
<accession>A0A8J8C3N3</accession>
<dbReference type="SUPFAM" id="SSF89392">
    <property type="entry name" value="Prokaryotic lipoproteins and lipoprotein localization factors"/>
    <property type="match status" value="1"/>
</dbReference>
<name>A0A8J8C3N3_9EURY</name>
<reference evidence="2 3" key="1">
    <citation type="submission" date="2021-06" db="EMBL/GenBank/DDBJ databases">
        <title>New haloarchaea isolates fom saline soil.</title>
        <authorList>
            <person name="Duran-Viseras A."/>
            <person name="Sanchez-Porro C.S."/>
            <person name="Ventosa A."/>
        </authorList>
    </citation>
    <scope>NUCLEOTIDE SEQUENCE [LARGE SCALE GENOMIC DNA]</scope>
    <source>
        <strain evidence="2 3">JCM 183640</strain>
    </source>
</reference>
<dbReference type="InterPro" id="IPR029046">
    <property type="entry name" value="LolA/LolB/LppX"/>
</dbReference>
<sequence length="251" mass="26706">MRRSALHVALALSLVLAGCSVFGDEPVREERAVERLDAARERAETVESYRYEVDIDASTTAGGERIDGSGSGRVNVTTRRQAANVTVDGSVTGSYVDNRTAFKQCQPGGPFWGEENVSAGGDWAELTPFGRQLSLLSTGDLYHNGTETVDGRRTVHLSGRPAPSALEESGDGAGNRPVFGSPDVDSVTVDLWLNETTDLPVRSRVTVRASGGGETATATMTTRFRDYGDRVEVTIPPDVRADAMALGCPGD</sequence>
<evidence type="ECO:0000256" key="1">
    <source>
        <dbReference type="SAM" id="MobiDB-lite"/>
    </source>
</evidence>
<dbReference type="EMBL" id="JAHQXF010000002">
    <property type="protein sequence ID" value="MBV0924686.1"/>
    <property type="molecule type" value="Genomic_DNA"/>
</dbReference>
<dbReference type="RefSeq" id="WP_162319238.1">
    <property type="nucleotide sequence ID" value="NZ_JAHQXF010000002.1"/>
</dbReference>
<dbReference type="Proteomes" id="UP000766550">
    <property type="component" value="Unassembled WGS sequence"/>
</dbReference>
<proteinExistence type="predicted"/>
<comment type="caution">
    <text evidence="2">The sequence shown here is derived from an EMBL/GenBank/DDBJ whole genome shotgun (WGS) entry which is preliminary data.</text>
</comment>
<evidence type="ECO:0008006" key="4">
    <source>
        <dbReference type="Google" id="ProtNLM"/>
    </source>
</evidence>
<dbReference type="Gene3D" id="2.50.20.20">
    <property type="match status" value="1"/>
</dbReference>